<dbReference type="AlphaFoldDB" id="A0A4R6Y1Q0"/>
<organism evidence="1 2">
    <name type="scientific">Aquamicrobium defluvii</name>
    <dbReference type="NCBI Taxonomy" id="69279"/>
    <lineage>
        <taxon>Bacteria</taxon>
        <taxon>Pseudomonadati</taxon>
        <taxon>Pseudomonadota</taxon>
        <taxon>Alphaproteobacteria</taxon>
        <taxon>Hyphomicrobiales</taxon>
        <taxon>Phyllobacteriaceae</taxon>
        <taxon>Aquamicrobium</taxon>
    </lineage>
</organism>
<proteinExistence type="predicted"/>
<dbReference type="Proteomes" id="UP000294958">
    <property type="component" value="Unassembled WGS sequence"/>
</dbReference>
<accession>A0A4R6Y1Q0</accession>
<keyword evidence="2" id="KW-1185">Reference proteome</keyword>
<comment type="caution">
    <text evidence="1">The sequence shown here is derived from an EMBL/GenBank/DDBJ whole genome shotgun (WGS) entry which is preliminary data.</text>
</comment>
<gene>
    <name evidence="1" type="ORF">DES43_14619</name>
</gene>
<protein>
    <submittedName>
        <fullName evidence="1">Uncharacterized protein</fullName>
    </submittedName>
</protein>
<sequence length="76" mass="8578">MRRGPHLPSTVTLPLASTASAETMRICLGGQSRQTLHNWHRLYDFPKSVGANSDRFYLVAEVERFCFAHGSSVEWV</sequence>
<name>A0A4R6Y1Q0_9HYPH</name>
<dbReference type="EMBL" id="SNZF01000046">
    <property type="protein sequence ID" value="TDR30327.1"/>
    <property type="molecule type" value="Genomic_DNA"/>
</dbReference>
<evidence type="ECO:0000313" key="1">
    <source>
        <dbReference type="EMBL" id="TDR30327.1"/>
    </source>
</evidence>
<evidence type="ECO:0000313" key="2">
    <source>
        <dbReference type="Proteomes" id="UP000294958"/>
    </source>
</evidence>
<reference evidence="1 2" key="1">
    <citation type="submission" date="2019-03" db="EMBL/GenBank/DDBJ databases">
        <title>Genomic Encyclopedia of Type Strains, Phase IV (KMG-IV): sequencing the most valuable type-strain genomes for metagenomic binning, comparative biology and taxonomic classification.</title>
        <authorList>
            <person name="Goeker M."/>
        </authorList>
    </citation>
    <scope>NUCLEOTIDE SEQUENCE [LARGE SCALE GENOMIC DNA]</scope>
    <source>
        <strain evidence="1 2">DSM 11603</strain>
    </source>
</reference>